<dbReference type="KEGG" id="dsf:UWK_03121"/>
<dbReference type="RefSeq" id="WP_015405334.1">
    <property type="nucleotide sequence ID" value="NC_020304.1"/>
</dbReference>
<reference evidence="2" key="1">
    <citation type="journal article" date="2013" name="Stand. Genomic Sci.">
        <title>Complete genome sequence of Desulfocapsa sulfexigens, a marine deltaproteobacterium specialized in disproportionating inorganic sulfur compounds.</title>
        <authorList>
            <person name="Finster K.W."/>
            <person name="Kjeldsen K.U."/>
            <person name="Kube M."/>
            <person name="Reinhardt R."/>
            <person name="Mussmann M."/>
            <person name="Amann R."/>
            <person name="Schreiber L."/>
        </authorList>
    </citation>
    <scope>NUCLEOTIDE SEQUENCE [LARGE SCALE GENOMIC DNA]</scope>
    <source>
        <strain evidence="2">DSM 10523 / SB164P1</strain>
    </source>
</reference>
<protein>
    <submittedName>
        <fullName evidence="1">Uncharacterized protein</fullName>
    </submittedName>
</protein>
<accession>M1PJA1</accession>
<proteinExistence type="predicted"/>
<dbReference type="AlphaFoldDB" id="M1PJA1"/>
<name>M1PJA1_DESSD</name>
<gene>
    <name evidence="1" type="ordered locus">UWK_03121</name>
</gene>
<evidence type="ECO:0000313" key="1">
    <source>
        <dbReference type="EMBL" id="AGF79650.1"/>
    </source>
</evidence>
<evidence type="ECO:0000313" key="2">
    <source>
        <dbReference type="Proteomes" id="UP000011721"/>
    </source>
</evidence>
<dbReference type="HOGENOM" id="CLU_2842682_0_0_7"/>
<sequence>MSVTYFFLITIEAQLCNPELFRVDYMGLHKPINGGSAAAVQAADAHIINTKQFLLRRVG</sequence>
<organism evidence="1 2">
    <name type="scientific">Desulfocapsa sulfexigens (strain DSM 10523 / SB164P1)</name>
    <dbReference type="NCBI Taxonomy" id="1167006"/>
    <lineage>
        <taxon>Bacteria</taxon>
        <taxon>Pseudomonadati</taxon>
        <taxon>Thermodesulfobacteriota</taxon>
        <taxon>Desulfobulbia</taxon>
        <taxon>Desulfobulbales</taxon>
        <taxon>Desulfocapsaceae</taxon>
        <taxon>Desulfocapsa</taxon>
    </lineage>
</organism>
<keyword evidence="2" id="KW-1185">Reference proteome</keyword>
<dbReference type="EMBL" id="CP003985">
    <property type="protein sequence ID" value="AGF79650.1"/>
    <property type="molecule type" value="Genomic_DNA"/>
</dbReference>
<dbReference type="Proteomes" id="UP000011721">
    <property type="component" value="Chromosome"/>
</dbReference>